<evidence type="ECO:0000313" key="1">
    <source>
        <dbReference type="EMBL" id="TDZ54535.1"/>
    </source>
</evidence>
<gene>
    <name evidence="1" type="ORF">CTRI78_v006245</name>
</gene>
<protein>
    <submittedName>
        <fullName evidence="1">Uncharacterized protein</fullName>
    </submittedName>
</protein>
<keyword evidence="2" id="KW-1185">Reference proteome</keyword>
<sequence length="95" mass="11093">MGLRHHQVGTTVAYEKIQAFKAALQHQFYWRFRMFGRVIPRVYPRYPGTSPLSAFLLDNGRLVLPQPVQRYGWIYNTSRSRPSCRQPSSIPISLQ</sequence>
<dbReference type="Proteomes" id="UP000295703">
    <property type="component" value="Unassembled WGS sequence"/>
</dbReference>
<evidence type="ECO:0000313" key="2">
    <source>
        <dbReference type="Proteomes" id="UP000295703"/>
    </source>
</evidence>
<organism evidence="1 2">
    <name type="scientific">Colletotrichum trifolii</name>
    <dbReference type="NCBI Taxonomy" id="5466"/>
    <lineage>
        <taxon>Eukaryota</taxon>
        <taxon>Fungi</taxon>
        <taxon>Dikarya</taxon>
        <taxon>Ascomycota</taxon>
        <taxon>Pezizomycotina</taxon>
        <taxon>Sordariomycetes</taxon>
        <taxon>Hypocreomycetidae</taxon>
        <taxon>Glomerellales</taxon>
        <taxon>Glomerellaceae</taxon>
        <taxon>Colletotrichum</taxon>
        <taxon>Colletotrichum orbiculare species complex</taxon>
    </lineage>
</organism>
<comment type="caution">
    <text evidence="1">The sequence shown here is derived from an EMBL/GenBank/DDBJ whole genome shotgun (WGS) entry which is preliminary data.</text>
</comment>
<accession>A0A4R8RCV8</accession>
<dbReference type="AlphaFoldDB" id="A0A4R8RCV8"/>
<dbReference type="EMBL" id="RYZW01000057">
    <property type="protein sequence ID" value="TDZ54535.1"/>
    <property type="molecule type" value="Genomic_DNA"/>
</dbReference>
<proteinExistence type="predicted"/>
<name>A0A4R8RCV8_COLTR</name>
<reference evidence="1 2" key="1">
    <citation type="submission" date="2018-12" db="EMBL/GenBank/DDBJ databases">
        <title>Genome sequence and assembly of Colletotrichum trifolii.</title>
        <authorList>
            <person name="Gan P."/>
            <person name="Shirasu K."/>
        </authorList>
    </citation>
    <scope>NUCLEOTIDE SEQUENCE [LARGE SCALE GENOMIC DNA]</scope>
    <source>
        <strain evidence="1 2">543-2</strain>
    </source>
</reference>